<evidence type="ECO:0000313" key="2">
    <source>
        <dbReference type="EMBL" id="MFD1735571.1"/>
    </source>
</evidence>
<evidence type="ECO:0000313" key="3">
    <source>
        <dbReference type="Proteomes" id="UP001597214"/>
    </source>
</evidence>
<accession>A0ABW4LKD1</accession>
<feature type="chain" id="PRO_5046361686" description="Nuclear transport factor 2 family protein" evidence="1">
    <location>
        <begin position="21"/>
        <end position="146"/>
    </location>
</feature>
<sequence length="146" mass="16325">MSKKTSLFSFLLVLMLMLSACGGGSESASGEASSDDPIETVVNKYVEAINLEDIDHLLKTIHPFSAQHIELRGYYDKDFAQFDYEVKKVSSTVKEKLDDKVVVELVFSKALLTEKAEGPNELKEGEFTQTLTLKTKGEEWVIDKVE</sequence>
<comment type="caution">
    <text evidence="2">The sequence shown here is derived from an EMBL/GenBank/DDBJ whole genome shotgun (WGS) entry which is preliminary data.</text>
</comment>
<dbReference type="PROSITE" id="PS51257">
    <property type="entry name" value="PROKAR_LIPOPROTEIN"/>
    <property type="match status" value="1"/>
</dbReference>
<dbReference type="RefSeq" id="WP_377926670.1">
    <property type="nucleotide sequence ID" value="NZ_JBHUEM010000003.1"/>
</dbReference>
<dbReference type="EMBL" id="JBHUEM010000003">
    <property type="protein sequence ID" value="MFD1735571.1"/>
    <property type="molecule type" value="Genomic_DNA"/>
</dbReference>
<keyword evidence="1" id="KW-0732">Signal</keyword>
<keyword evidence="3" id="KW-1185">Reference proteome</keyword>
<name>A0ABW4LKD1_9BACI</name>
<reference evidence="3" key="1">
    <citation type="journal article" date="2019" name="Int. J. Syst. Evol. Microbiol.">
        <title>The Global Catalogue of Microorganisms (GCM) 10K type strain sequencing project: providing services to taxonomists for standard genome sequencing and annotation.</title>
        <authorList>
            <consortium name="The Broad Institute Genomics Platform"/>
            <consortium name="The Broad Institute Genome Sequencing Center for Infectious Disease"/>
            <person name="Wu L."/>
            <person name="Ma J."/>
        </authorList>
    </citation>
    <scope>NUCLEOTIDE SEQUENCE [LARGE SCALE GENOMIC DNA]</scope>
    <source>
        <strain evidence="3">CCUG 49339</strain>
    </source>
</reference>
<organism evidence="2 3">
    <name type="scientific">Bacillus salitolerans</name>
    <dbReference type="NCBI Taxonomy" id="1437434"/>
    <lineage>
        <taxon>Bacteria</taxon>
        <taxon>Bacillati</taxon>
        <taxon>Bacillota</taxon>
        <taxon>Bacilli</taxon>
        <taxon>Bacillales</taxon>
        <taxon>Bacillaceae</taxon>
        <taxon>Bacillus</taxon>
    </lineage>
</organism>
<evidence type="ECO:0008006" key="4">
    <source>
        <dbReference type="Google" id="ProtNLM"/>
    </source>
</evidence>
<dbReference type="Proteomes" id="UP001597214">
    <property type="component" value="Unassembled WGS sequence"/>
</dbReference>
<evidence type="ECO:0000256" key="1">
    <source>
        <dbReference type="SAM" id="SignalP"/>
    </source>
</evidence>
<gene>
    <name evidence="2" type="ORF">ACFSCX_03250</name>
</gene>
<protein>
    <recommendedName>
        <fullName evidence="4">Nuclear transport factor 2 family protein</fullName>
    </recommendedName>
</protein>
<feature type="signal peptide" evidence="1">
    <location>
        <begin position="1"/>
        <end position="20"/>
    </location>
</feature>
<proteinExistence type="predicted"/>